<evidence type="ECO:0000313" key="1">
    <source>
        <dbReference type="EMBL" id="KAK8174989.1"/>
    </source>
</evidence>
<dbReference type="Proteomes" id="UP001456524">
    <property type="component" value="Unassembled WGS sequence"/>
</dbReference>
<accession>A0ABR1Y1E8</accession>
<proteinExistence type="predicted"/>
<sequence length="363" mass="41759">MSLPSGIGFSLHETEELAQWRWELPEATSSTVNINMEISKPAKLMMPWQSFVWFSLAIGVHPLDIDLEQRTWKLKRLSKPRPGVIKFSSPQTERIDKHGQGELCYDFFYLLRDRYNINSDDFHTGPIWLGEDAECPRKHPAAITWIFYLEGLSVSDQKKCISQGILEAQERSLLALYQLEKYDCLEAEIKELFSETPGTGSTPPVVYQILDFLRLDFKSSSYVKKSCEFLAAVQSILQHLMGGSPSELSAAVAELRSLKELKTCARPPNDSSEPPTLPRFIVHPEVRNHELFKELKKHFDPHNSEQFNDLRDFPSPKSRLMAHVMVALEDWRHLQTIPWGFPSEIRYKLITRSSHLEGQDCKD</sequence>
<reference evidence="1 2" key="1">
    <citation type="journal article" date="2022" name="G3 (Bethesda)">
        <title>Enemy or ally: a genomic approach to elucidate the lifestyle of Phyllosticta citrichinaensis.</title>
        <authorList>
            <person name="Buijs V.A."/>
            <person name="Groenewald J.Z."/>
            <person name="Haridas S."/>
            <person name="LaButti K.M."/>
            <person name="Lipzen A."/>
            <person name="Martin F.M."/>
            <person name="Barry K."/>
            <person name="Grigoriev I.V."/>
            <person name="Crous P.W."/>
            <person name="Seidl M.F."/>
        </authorList>
    </citation>
    <scope>NUCLEOTIDE SEQUENCE [LARGE SCALE GENOMIC DNA]</scope>
    <source>
        <strain evidence="1 2">CBS 129764</strain>
    </source>
</reference>
<evidence type="ECO:0000313" key="2">
    <source>
        <dbReference type="Proteomes" id="UP001456524"/>
    </source>
</evidence>
<name>A0ABR1Y1E8_9PEZI</name>
<keyword evidence="2" id="KW-1185">Reference proteome</keyword>
<dbReference type="EMBL" id="JBBWUH010000002">
    <property type="protein sequence ID" value="KAK8174989.1"/>
    <property type="molecule type" value="Genomic_DNA"/>
</dbReference>
<protein>
    <submittedName>
        <fullName evidence="1">Uncharacterized protein</fullName>
    </submittedName>
</protein>
<comment type="caution">
    <text evidence="1">The sequence shown here is derived from an EMBL/GenBank/DDBJ whole genome shotgun (WGS) entry which is preliminary data.</text>
</comment>
<organism evidence="1 2">
    <name type="scientific">Phyllosticta citrichinensis</name>
    <dbReference type="NCBI Taxonomy" id="1130410"/>
    <lineage>
        <taxon>Eukaryota</taxon>
        <taxon>Fungi</taxon>
        <taxon>Dikarya</taxon>
        <taxon>Ascomycota</taxon>
        <taxon>Pezizomycotina</taxon>
        <taxon>Dothideomycetes</taxon>
        <taxon>Dothideomycetes incertae sedis</taxon>
        <taxon>Botryosphaeriales</taxon>
        <taxon>Phyllostictaceae</taxon>
        <taxon>Phyllosticta</taxon>
    </lineage>
</organism>
<gene>
    <name evidence="1" type="ORF">IWX90DRAFT_411601</name>
</gene>